<evidence type="ECO:0000313" key="1">
    <source>
        <dbReference type="EMBL" id="PSF06994.1"/>
    </source>
</evidence>
<organism evidence="1 2">
    <name type="scientific">Marinobacter halophilus</name>
    <dbReference type="NCBI Taxonomy" id="1323740"/>
    <lineage>
        <taxon>Bacteria</taxon>
        <taxon>Pseudomonadati</taxon>
        <taxon>Pseudomonadota</taxon>
        <taxon>Gammaproteobacteria</taxon>
        <taxon>Pseudomonadales</taxon>
        <taxon>Marinobacteraceae</taxon>
        <taxon>Marinobacter</taxon>
    </lineage>
</organism>
<gene>
    <name evidence="1" type="ORF">C7H08_15365</name>
</gene>
<accession>A0A2T1KA35</accession>
<dbReference type="AlphaFoldDB" id="A0A2T1KA35"/>
<name>A0A2T1KA35_9GAMM</name>
<dbReference type="EMBL" id="PXNN01000017">
    <property type="protein sequence ID" value="PSF06994.1"/>
    <property type="molecule type" value="Genomic_DNA"/>
</dbReference>
<dbReference type="OrthoDB" id="6353767at2"/>
<dbReference type="InterPro" id="IPR018759">
    <property type="entry name" value="BBP2_2"/>
</dbReference>
<dbReference type="SUPFAM" id="SSF56935">
    <property type="entry name" value="Porins"/>
    <property type="match status" value="1"/>
</dbReference>
<evidence type="ECO:0000313" key="2">
    <source>
        <dbReference type="Proteomes" id="UP000238385"/>
    </source>
</evidence>
<dbReference type="Pfam" id="PF10082">
    <property type="entry name" value="BBP2_2"/>
    <property type="match status" value="1"/>
</dbReference>
<reference evidence="1 2" key="1">
    <citation type="submission" date="2018-03" db="EMBL/GenBank/DDBJ databases">
        <title>Marinobacter brunus sp. nov., a marine bacterium of Gamma-proteobacteria isolated from the surface seawater of the South China Sea.</title>
        <authorList>
            <person name="Cheng H."/>
            <person name="Wu Y.-H."/>
            <person name="Xamxidin M."/>
            <person name="Xu X.-W."/>
        </authorList>
    </citation>
    <scope>NUCLEOTIDE SEQUENCE [LARGE SCALE GENOMIC DNA]</scope>
    <source>
        <strain evidence="1 2">JCM 30472</strain>
    </source>
</reference>
<comment type="caution">
    <text evidence="1">The sequence shown here is derived from an EMBL/GenBank/DDBJ whole genome shotgun (WGS) entry which is preliminary data.</text>
</comment>
<sequence length="404" mass="44890">MSVVQAEPLTLSGGLTSRFSDNAARTSVNETSDTETRINLTLAHQTDPGKCQARTAADVGYGVWRNDTFEPKNYVGLDFVGNCELVRGLSWQVSDNLRDVTQNPRASDTPDNRTRKNVFRTGPVYSLMLGKLDVLTFSAQYENTEYSEPENTDSERYIGTASWNHTLSETLSGGLRFSSNQAELDSGAEIDTDVASVMFAKSWQATKLSGSIGVSEIESRFGGNTQSSEAVVWDASLEREVNPVTEFYIRASRELTDQTSDFDIRFGEVVFNLRETSAVEVSALDAGLVRQFSDASRVSVGVFANRADYTRTDEVEDRVGLSVNFSRSIATRLSLQTQARYQYRTFDVDNLNDSTYGADIGLSYQLTQNLDIKGRVGHAARDSDLNSSDYRENWISLALDYQFF</sequence>
<protein>
    <recommendedName>
        <fullName evidence="3">TIGR03016 family PEP-CTERM system-associated outer membrane protein</fullName>
    </recommendedName>
</protein>
<evidence type="ECO:0008006" key="3">
    <source>
        <dbReference type="Google" id="ProtNLM"/>
    </source>
</evidence>
<proteinExistence type="predicted"/>
<keyword evidence="2" id="KW-1185">Reference proteome</keyword>
<dbReference type="Proteomes" id="UP000238385">
    <property type="component" value="Unassembled WGS sequence"/>
</dbReference>